<feature type="transmembrane region" description="Helical" evidence="1">
    <location>
        <begin position="162"/>
        <end position="181"/>
    </location>
</feature>
<dbReference type="GeneID" id="25470257"/>
<reference evidence="2" key="2">
    <citation type="submission" date="2013-10" db="EMBL/GenBank/DDBJ databases">
        <authorList>
            <person name="Aslett M."/>
        </authorList>
    </citation>
    <scope>NUCLEOTIDE SEQUENCE [LARGE SCALE GENOMIC DNA]</scope>
    <source>
        <strain evidence="2">Houghton</strain>
    </source>
</reference>
<keyword evidence="1" id="KW-0812">Transmembrane</keyword>
<feature type="transmembrane region" description="Helical" evidence="1">
    <location>
        <begin position="221"/>
        <end position="242"/>
    </location>
</feature>
<name>U6MLL0_9EIME</name>
<keyword evidence="1" id="KW-1133">Transmembrane helix</keyword>
<keyword evidence="1" id="KW-0472">Membrane</keyword>
<feature type="transmembrane region" description="Helical" evidence="1">
    <location>
        <begin position="68"/>
        <end position="94"/>
    </location>
</feature>
<dbReference type="EMBL" id="HG723054">
    <property type="protein sequence ID" value="CDJ65107.1"/>
    <property type="molecule type" value="Genomic_DNA"/>
</dbReference>
<feature type="transmembrane region" description="Helical" evidence="1">
    <location>
        <begin position="19"/>
        <end position="40"/>
    </location>
</feature>
<feature type="transmembrane region" description="Helical" evidence="1">
    <location>
        <begin position="254"/>
        <end position="275"/>
    </location>
</feature>
<reference evidence="2" key="1">
    <citation type="submission" date="2013-10" db="EMBL/GenBank/DDBJ databases">
        <title>Genomic analysis of the causative agents of coccidiosis in chickens.</title>
        <authorList>
            <person name="Reid A.J."/>
            <person name="Blake D."/>
            <person name="Billington K."/>
            <person name="Browne H."/>
            <person name="Dunn M."/>
            <person name="Hung S."/>
            <person name="Kawahara F."/>
            <person name="Miranda-Saavedra D."/>
            <person name="Mourier T."/>
            <person name="Nagra H."/>
            <person name="Otto T.D."/>
            <person name="Rawlings N."/>
            <person name="Sanchez A."/>
            <person name="Sanders M."/>
            <person name="Subramaniam C."/>
            <person name="Tay Y."/>
            <person name="Dear P."/>
            <person name="Doerig C."/>
            <person name="Gruber A."/>
            <person name="Parkinson J."/>
            <person name="Shirley M."/>
            <person name="Wan K.L."/>
            <person name="Berriman M."/>
            <person name="Tomley F."/>
            <person name="Pain A."/>
        </authorList>
    </citation>
    <scope>NUCLEOTIDE SEQUENCE [LARGE SCALE GENOMIC DNA]</scope>
    <source>
        <strain evidence="2">Houghton</strain>
    </source>
</reference>
<dbReference type="VEuPathDB" id="ToxoDB:ENH_00000580"/>
<gene>
    <name evidence="2" type="ORF">ENH_00000580</name>
</gene>
<dbReference type="AlphaFoldDB" id="U6MLL0"/>
<protein>
    <submittedName>
        <fullName evidence="2">Uncharacterized protein</fullName>
    </submittedName>
</protein>
<organism evidence="2 3">
    <name type="scientific">Eimeria necatrix</name>
    <dbReference type="NCBI Taxonomy" id="51315"/>
    <lineage>
        <taxon>Eukaryota</taxon>
        <taxon>Sar</taxon>
        <taxon>Alveolata</taxon>
        <taxon>Apicomplexa</taxon>
        <taxon>Conoidasida</taxon>
        <taxon>Coccidia</taxon>
        <taxon>Eucoccidiorida</taxon>
        <taxon>Eimeriorina</taxon>
        <taxon>Eimeriidae</taxon>
        <taxon>Eimeria</taxon>
    </lineage>
</organism>
<feature type="transmembrane region" description="Helical" evidence="1">
    <location>
        <begin position="193"/>
        <end position="215"/>
    </location>
</feature>
<dbReference type="OrthoDB" id="354421at2759"/>
<feature type="transmembrane region" description="Helical" evidence="1">
    <location>
        <begin position="323"/>
        <end position="350"/>
    </location>
</feature>
<keyword evidence="3" id="KW-1185">Reference proteome</keyword>
<evidence type="ECO:0000256" key="1">
    <source>
        <dbReference type="SAM" id="Phobius"/>
    </source>
</evidence>
<evidence type="ECO:0000313" key="2">
    <source>
        <dbReference type="EMBL" id="CDJ65107.1"/>
    </source>
</evidence>
<evidence type="ECO:0000313" key="3">
    <source>
        <dbReference type="Proteomes" id="UP000030754"/>
    </source>
</evidence>
<dbReference type="Proteomes" id="UP000030754">
    <property type="component" value="Unassembled WGS sequence"/>
</dbReference>
<accession>U6MLL0</accession>
<proteinExistence type="predicted"/>
<sequence length="368" mass="37327">MGRGGGFCRQVGGKENPAIAAWALAAALQAAAAMALLLLAEATQLKDQPAAALQPGEYGEVMFVSRGAFLGLGCTYTAACVCCAAVTLCGYFFWAKLLCLACPLLLLCQLLSLLAAAFGGYMLQQLEAFRSSQVELLRGPGGAAAAAAAAAAADFSLQFLDAHASLVLLFAAAALAAIAPLSKAAAIDEKGTMVDVLLHLPLLCCCIAAAAVLLLPSRCALNVGLGAGFLLAAAAAAALAALQHCGGLAARLSSLLLAAFYLLLLLLALASLLAVGRQFAAGRAAAIRYLRVGPLQQTAFLLQLEAAAFEDFKQFLLLNKGGFSLAAVALAAAVAAYSFFAAAFSLRAAVGGADALRRDISEASSDKP</sequence>
<dbReference type="RefSeq" id="XP_013433574.1">
    <property type="nucleotide sequence ID" value="XM_013578120.1"/>
</dbReference>
<feature type="transmembrane region" description="Helical" evidence="1">
    <location>
        <begin position="100"/>
        <end position="123"/>
    </location>
</feature>